<reference evidence="6" key="3">
    <citation type="submission" date="2024-01" db="EMBL/GenBank/DDBJ databases">
        <authorList>
            <person name="Coelho M.A."/>
            <person name="David-Palma M."/>
            <person name="Shea T."/>
            <person name="Sun S."/>
            <person name="Cuomo C.A."/>
            <person name="Heitman J."/>
        </authorList>
    </citation>
    <scope>NUCLEOTIDE SEQUENCE</scope>
    <source>
        <strain evidence="6">CBS 7841</strain>
    </source>
</reference>
<reference evidence="6" key="1">
    <citation type="submission" date="2016-06" db="EMBL/GenBank/DDBJ databases">
        <authorList>
            <person name="Cuomo C."/>
            <person name="Litvintseva A."/>
            <person name="Heitman J."/>
            <person name="Chen Y."/>
            <person name="Sun S."/>
            <person name="Springer D."/>
            <person name="Dromer F."/>
            <person name="Young S."/>
            <person name="Zeng Q."/>
            <person name="Chapman S."/>
            <person name="Gujja S."/>
            <person name="Saif S."/>
            <person name="Birren B."/>
        </authorList>
    </citation>
    <scope>NUCLEOTIDE SEQUENCE</scope>
    <source>
        <strain evidence="6">CBS 7841</strain>
    </source>
</reference>
<dbReference type="InterPro" id="IPR005522">
    <property type="entry name" value="IPK"/>
</dbReference>
<evidence type="ECO:0000256" key="2">
    <source>
        <dbReference type="ARBA" id="ARBA00022679"/>
    </source>
</evidence>
<dbReference type="RefSeq" id="XP_066071879.1">
    <property type="nucleotide sequence ID" value="XM_066215782.1"/>
</dbReference>
<keyword evidence="2 4" id="KW-0808">Transferase</keyword>
<comment type="similarity">
    <text evidence="1 4">Belongs to the inositol phosphokinase (IPK) family.</text>
</comment>
<dbReference type="InterPro" id="IPR038286">
    <property type="entry name" value="IPK_sf"/>
</dbReference>
<evidence type="ECO:0000256" key="1">
    <source>
        <dbReference type="ARBA" id="ARBA00007374"/>
    </source>
</evidence>
<dbReference type="Proteomes" id="UP000094043">
    <property type="component" value="Chromosome 8"/>
</dbReference>
<dbReference type="KEGG" id="cdep:91090643"/>
<evidence type="ECO:0000313" key="6">
    <source>
        <dbReference type="EMBL" id="WVN91179.1"/>
    </source>
</evidence>
<feature type="compositionally biased region" description="Polar residues" evidence="5">
    <location>
        <begin position="269"/>
        <end position="287"/>
    </location>
</feature>
<dbReference type="Pfam" id="PF03770">
    <property type="entry name" value="IPK"/>
    <property type="match status" value="1"/>
</dbReference>
<accession>A0AAJ8JZI9</accession>
<gene>
    <name evidence="6" type="ORF">L203_106435</name>
</gene>
<dbReference type="GO" id="GO:0032958">
    <property type="term" value="P:inositol phosphate biosynthetic process"/>
    <property type="evidence" value="ECO:0007669"/>
    <property type="project" value="InterPro"/>
</dbReference>
<reference evidence="6" key="2">
    <citation type="journal article" date="2022" name="Elife">
        <title>Obligate sexual reproduction of a homothallic fungus closely related to the Cryptococcus pathogenic species complex.</title>
        <authorList>
            <person name="Passer A.R."/>
            <person name="Clancey S.A."/>
            <person name="Shea T."/>
            <person name="David-Palma M."/>
            <person name="Averette A.F."/>
            <person name="Boekhout T."/>
            <person name="Porcel B.M."/>
            <person name="Nowrousian M."/>
            <person name="Cuomo C.A."/>
            <person name="Sun S."/>
            <person name="Heitman J."/>
            <person name="Coelho M.A."/>
        </authorList>
    </citation>
    <scope>NUCLEOTIDE SEQUENCE</scope>
    <source>
        <strain evidence="6">CBS 7841</strain>
    </source>
</reference>
<evidence type="ECO:0000313" key="7">
    <source>
        <dbReference type="Proteomes" id="UP000094043"/>
    </source>
</evidence>
<organism evidence="6 7">
    <name type="scientific">Cryptococcus depauperatus CBS 7841</name>
    <dbReference type="NCBI Taxonomy" id="1295531"/>
    <lineage>
        <taxon>Eukaryota</taxon>
        <taxon>Fungi</taxon>
        <taxon>Dikarya</taxon>
        <taxon>Basidiomycota</taxon>
        <taxon>Agaricomycotina</taxon>
        <taxon>Tremellomycetes</taxon>
        <taxon>Tremellales</taxon>
        <taxon>Cryptococcaceae</taxon>
        <taxon>Cryptococcus</taxon>
    </lineage>
</organism>
<sequence length="372" mass="40484">MLREIQHISIGSSIPLTNQVAGHEGVLSDASGSLPALPREVAFYQTLSVAEPLSPAYALKRFVPRSYGTLRLEGQLDSSGGVDTSVKDAVPESVVLENLAYAYTRPNVMDAKLGTVLYGPDATPEKRAKMDQKARETTSHETGLRFAGCQLHLHAQLLCPPPTASTDSASVAQRLPIIAKASADSGAQMAMLPPTPITPEMQTNVYTSHSIPSTTLLRLLNLLLSEIDTLYAVMEKLEMRFVGASLLIVYEGDADRLKDALERHERKQAQTADGQNDPTKQRSAFSNDGSDVSSETDSDEDFDEDDILDETKENASRAQKCPLLTVKLIDFAHTHLAEGEGPDEGMLKGMRTLRHLIEGRKREVEASLSNSN</sequence>
<dbReference type="GO" id="GO:0005737">
    <property type="term" value="C:cytoplasm"/>
    <property type="evidence" value="ECO:0007669"/>
    <property type="project" value="TreeGrafter"/>
</dbReference>
<keyword evidence="7" id="KW-1185">Reference proteome</keyword>
<proteinExistence type="inferred from homology"/>
<feature type="region of interest" description="Disordered" evidence="5">
    <location>
        <begin position="264"/>
        <end position="304"/>
    </location>
</feature>
<dbReference type="EC" id="2.7.-.-" evidence="4"/>
<dbReference type="GeneID" id="91090643"/>
<dbReference type="EMBL" id="CP143791">
    <property type="protein sequence ID" value="WVN91179.1"/>
    <property type="molecule type" value="Genomic_DNA"/>
</dbReference>
<dbReference type="PANTHER" id="PTHR12400">
    <property type="entry name" value="INOSITOL POLYPHOSPHATE KINASE"/>
    <property type="match status" value="1"/>
</dbReference>
<feature type="compositionally biased region" description="Acidic residues" evidence="5">
    <location>
        <begin position="294"/>
        <end position="304"/>
    </location>
</feature>
<dbReference type="AlphaFoldDB" id="A0AAJ8JZI9"/>
<dbReference type="GO" id="GO:0008440">
    <property type="term" value="F:inositol-1,4,5-trisphosphate 3-kinase activity"/>
    <property type="evidence" value="ECO:0007669"/>
    <property type="project" value="TreeGrafter"/>
</dbReference>
<dbReference type="SUPFAM" id="SSF56104">
    <property type="entry name" value="SAICAR synthase-like"/>
    <property type="match status" value="1"/>
</dbReference>
<dbReference type="Gene3D" id="3.30.470.160">
    <property type="entry name" value="Inositol polyphosphate kinase"/>
    <property type="match status" value="1"/>
</dbReference>
<name>A0AAJ8JZI9_9TREE</name>
<evidence type="ECO:0000256" key="5">
    <source>
        <dbReference type="SAM" id="MobiDB-lite"/>
    </source>
</evidence>
<dbReference type="GO" id="GO:0005634">
    <property type="term" value="C:nucleus"/>
    <property type="evidence" value="ECO:0007669"/>
    <property type="project" value="TreeGrafter"/>
</dbReference>
<keyword evidence="3 4" id="KW-0418">Kinase</keyword>
<dbReference type="GO" id="GO:0000824">
    <property type="term" value="F:inositol-1,4,5,6-tetrakisphosphate 3-kinase activity"/>
    <property type="evidence" value="ECO:0007669"/>
    <property type="project" value="TreeGrafter"/>
</dbReference>
<dbReference type="PANTHER" id="PTHR12400:SF108">
    <property type="entry name" value="KINASE"/>
    <property type="match status" value="1"/>
</dbReference>
<evidence type="ECO:0000256" key="4">
    <source>
        <dbReference type="RuleBase" id="RU363090"/>
    </source>
</evidence>
<evidence type="ECO:0000256" key="3">
    <source>
        <dbReference type="ARBA" id="ARBA00022777"/>
    </source>
</evidence>
<protein>
    <recommendedName>
        <fullName evidence="4">Kinase</fullName>
        <ecNumber evidence="4">2.7.-.-</ecNumber>
    </recommendedName>
</protein>
<dbReference type="GO" id="GO:0046854">
    <property type="term" value="P:phosphatidylinositol phosphate biosynthetic process"/>
    <property type="evidence" value="ECO:0007669"/>
    <property type="project" value="TreeGrafter"/>
</dbReference>